<name>A0A0G3X997_9SPHN</name>
<organism evidence="2 3">
    <name type="scientific">Pelagerythrobacter marensis</name>
    <dbReference type="NCBI Taxonomy" id="543877"/>
    <lineage>
        <taxon>Bacteria</taxon>
        <taxon>Pseudomonadati</taxon>
        <taxon>Pseudomonadota</taxon>
        <taxon>Alphaproteobacteria</taxon>
        <taxon>Sphingomonadales</taxon>
        <taxon>Erythrobacteraceae</taxon>
        <taxon>Pelagerythrobacter</taxon>
    </lineage>
</organism>
<dbReference type="RefSeq" id="WP_047806725.1">
    <property type="nucleotide sequence ID" value="NZ_CP011805.1"/>
</dbReference>
<reference evidence="2 3" key="1">
    <citation type="submission" date="2015-06" db="EMBL/GenBank/DDBJ databases">
        <authorList>
            <person name="Kim K.M."/>
        </authorList>
    </citation>
    <scope>NUCLEOTIDE SEQUENCE [LARGE SCALE GENOMIC DNA]</scope>
    <source>
        <strain evidence="2 3">KCTC 22370</strain>
    </source>
</reference>
<dbReference type="InterPro" id="IPR003812">
    <property type="entry name" value="Fido"/>
</dbReference>
<dbReference type="SUPFAM" id="SSF140931">
    <property type="entry name" value="Fic-like"/>
    <property type="match status" value="1"/>
</dbReference>
<evidence type="ECO:0000259" key="1">
    <source>
        <dbReference type="PROSITE" id="PS51459"/>
    </source>
</evidence>
<dbReference type="PIRSF" id="PIRSF018297">
    <property type="entry name" value="Doc"/>
    <property type="match status" value="1"/>
</dbReference>
<gene>
    <name evidence="2" type="ORF">AM2010_1706</name>
</gene>
<dbReference type="InterPro" id="IPR053737">
    <property type="entry name" value="Type_II_TA_Toxin"/>
</dbReference>
<dbReference type="NCBIfam" id="TIGR01550">
    <property type="entry name" value="DOC_P1"/>
    <property type="match status" value="1"/>
</dbReference>
<keyword evidence="3" id="KW-1185">Reference proteome</keyword>
<sequence length="131" mass="14423">MGGERAEPVWLDGEIALAIHDRQLAEHGGGRGVRDSGALDSALARPVNRWTYGEDDRVRLAAAYAFGIVRNHPFADGNKRTAWVMARLFLKLNGVEIAFSPEDTIRVVVALAAGELDEDALADWFRQRVIP</sequence>
<dbReference type="InterPro" id="IPR006440">
    <property type="entry name" value="Doc"/>
</dbReference>
<dbReference type="Proteomes" id="UP000037643">
    <property type="component" value="Chromosome"/>
</dbReference>
<dbReference type="Pfam" id="PF02661">
    <property type="entry name" value="Fic"/>
    <property type="match status" value="1"/>
</dbReference>
<dbReference type="Gene3D" id="1.20.120.1870">
    <property type="entry name" value="Fic/DOC protein, Fido domain"/>
    <property type="match status" value="1"/>
</dbReference>
<dbReference type="PATRIC" id="fig|543877.4.peg.1732"/>
<dbReference type="KEGG" id="amx:AM2010_1706"/>
<evidence type="ECO:0000313" key="2">
    <source>
        <dbReference type="EMBL" id="AKM07772.1"/>
    </source>
</evidence>
<dbReference type="OrthoDB" id="9802752at2"/>
<accession>A0A0G3X997</accession>
<dbReference type="PANTHER" id="PTHR39426:SF1">
    <property type="entry name" value="HOMOLOGY TO DEATH-ON-CURING PROTEIN OF PHAGE P1"/>
    <property type="match status" value="1"/>
</dbReference>
<protein>
    <submittedName>
        <fullName evidence="2">Death-on-curing protein</fullName>
    </submittedName>
</protein>
<dbReference type="STRING" id="543877.AM2010_1706"/>
<dbReference type="InterPro" id="IPR036597">
    <property type="entry name" value="Fido-like_dom_sf"/>
</dbReference>
<proteinExistence type="predicted"/>
<dbReference type="GO" id="GO:0016301">
    <property type="term" value="F:kinase activity"/>
    <property type="evidence" value="ECO:0007669"/>
    <property type="project" value="InterPro"/>
</dbReference>
<dbReference type="EMBL" id="CP011805">
    <property type="protein sequence ID" value="AKM07772.1"/>
    <property type="molecule type" value="Genomic_DNA"/>
</dbReference>
<evidence type="ECO:0000313" key="3">
    <source>
        <dbReference type="Proteomes" id="UP000037643"/>
    </source>
</evidence>
<feature type="domain" description="Fido" evidence="1">
    <location>
        <begin position="11"/>
        <end position="127"/>
    </location>
</feature>
<dbReference type="PROSITE" id="PS51459">
    <property type="entry name" value="FIDO"/>
    <property type="match status" value="1"/>
</dbReference>
<dbReference type="PANTHER" id="PTHR39426">
    <property type="entry name" value="HOMOLOGY TO DEATH-ON-CURING PROTEIN OF PHAGE P1"/>
    <property type="match status" value="1"/>
</dbReference>
<dbReference type="AlphaFoldDB" id="A0A0G3X997"/>